<dbReference type="AlphaFoldDB" id="A0A840HYQ8"/>
<evidence type="ECO:0000259" key="1">
    <source>
        <dbReference type="Pfam" id="PF24720"/>
    </source>
</evidence>
<accession>A0A840HYQ8</accession>
<dbReference type="RefSeq" id="WP_184477004.1">
    <property type="nucleotide sequence ID" value="NZ_JACHOV010000013.1"/>
</dbReference>
<dbReference type="Pfam" id="PF24720">
    <property type="entry name" value="DUF7673"/>
    <property type="match status" value="1"/>
</dbReference>
<feature type="domain" description="DUF7673" evidence="1">
    <location>
        <begin position="20"/>
        <end position="103"/>
    </location>
</feature>
<keyword evidence="3" id="KW-1185">Reference proteome</keyword>
<organism evidence="2 3">
    <name type="scientific">Rhizorhapis suberifaciens</name>
    <name type="common">corky root of lettuce</name>
    <dbReference type="NCBI Taxonomy" id="13656"/>
    <lineage>
        <taxon>Bacteria</taxon>
        <taxon>Pseudomonadati</taxon>
        <taxon>Pseudomonadota</taxon>
        <taxon>Alphaproteobacteria</taxon>
        <taxon>Sphingomonadales</taxon>
        <taxon>Sphingomonadaceae</taxon>
        <taxon>Rhizorhapis</taxon>
    </lineage>
</organism>
<evidence type="ECO:0000313" key="2">
    <source>
        <dbReference type="EMBL" id="MBB4642700.1"/>
    </source>
</evidence>
<protein>
    <recommendedName>
        <fullName evidence="1">DUF7673 domain-containing protein</fullName>
    </recommendedName>
</protein>
<sequence>MNPPQRRPVIRAVTFEEVGEAIGRLIDIAKSDTGQSARVADFLLAWWNGDDNGHFPILHLCNCDAVISEDMVTIMAHLAQEPTVYADAWGYRDAMELLVEQWRLS</sequence>
<dbReference type="Proteomes" id="UP000575068">
    <property type="component" value="Unassembled WGS sequence"/>
</dbReference>
<dbReference type="EMBL" id="JACHOV010000013">
    <property type="protein sequence ID" value="MBB4642700.1"/>
    <property type="molecule type" value="Genomic_DNA"/>
</dbReference>
<gene>
    <name evidence="2" type="ORF">HNQ99_003036</name>
</gene>
<reference evidence="2 3" key="1">
    <citation type="submission" date="2020-08" db="EMBL/GenBank/DDBJ databases">
        <title>Genomic Encyclopedia of Type Strains, Phase IV (KMG-IV): sequencing the most valuable type-strain genomes for metagenomic binning, comparative biology and taxonomic classification.</title>
        <authorList>
            <person name="Goeker M."/>
        </authorList>
    </citation>
    <scope>NUCLEOTIDE SEQUENCE [LARGE SCALE GENOMIC DNA]</scope>
    <source>
        <strain evidence="2 3">DSM 7465</strain>
    </source>
</reference>
<comment type="caution">
    <text evidence="2">The sequence shown here is derived from an EMBL/GenBank/DDBJ whole genome shotgun (WGS) entry which is preliminary data.</text>
</comment>
<name>A0A840HYQ8_9SPHN</name>
<dbReference type="InterPro" id="IPR056090">
    <property type="entry name" value="DUF7673"/>
</dbReference>
<proteinExistence type="predicted"/>
<evidence type="ECO:0000313" key="3">
    <source>
        <dbReference type="Proteomes" id="UP000575068"/>
    </source>
</evidence>